<sequence>MKMKMFTGKNLKKLSVAVCALGIFAGAVVLPVKAMAAETKAPAVITLPTPFTKDGLTVMEALDRRRSSRSFADAALQEKQLSALLWAADGINRPESGKRVHPTTRGIYNIDVYAVMAGGIYKYDPKAHALNRVSPVDFRPQINAKQTFVHTAPLTLFFVSNPVPPRDPSHPVNPERQHANNCLVAGTMLQSVALVAASEGLGTCVRGSVDKAAFAKAAGLSKEQTVLISQTIGVLP</sequence>
<dbReference type="OrthoDB" id="9801593at2"/>
<name>A0A1G6HJI7_9FIRM</name>
<dbReference type="GO" id="GO:0016491">
    <property type="term" value="F:oxidoreductase activity"/>
    <property type="evidence" value="ECO:0007669"/>
    <property type="project" value="InterPro"/>
</dbReference>
<protein>
    <submittedName>
        <fullName evidence="2">SagB-type dehydrogenase domain-containing protein</fullName>
    </submittedName>
</protein>
<gene>
    <name evidence="2" type="ORF">SAMN04487864_1017</name>
</gene>
<dbReference type="RefSeq" id="WP_093728807.1">
    <property type="nucleotide sequence ID" value="NZ_FMYW01000001.1"/>
</dbReference>
<feature type="domain" description="Nitroreductase" evidence="1">
    <location>
        <begin position="63"/>
        <end position="233"/>
    </location>
</feature>
<organism evidence="2 3">
    <name type="scientific">Succiniclasticum ruminis</name>
    <dbReference type="NCBI Taxonomy" id="40841"/>
    <lineage>
        <taxon>Bacteria</taxon>
        <taxon>Bacillati</taxon>
        <taxon>Bacillota</taxon>
        <taxon>Negativicutes</taxon>
        <taxon>Acidaminococcales</taxon>
        <taxon>Acidaminococcaceae</taxon>
        <taxon>Succiniclasticum</taxon>
    </lineage>
</organism>
<dbReference type="InterPro" id="IPR029479">
    <property type="entry name" value="Nitroreductase"/>
</dbReference>
<keyword evidence="3" id="KW-1185">Reference proteome</keyword>
<dbReference type="AlphaFoldDB" id="A0A1G6HJI7"/>
<evidence type="ECO:0000259" key="1">
    <source>
        <dbReference type="Pfam" id="PF00881"/>
    </source>
</evidence>
<proteinExistence type="predicted"/>
<dbReference type="Pfam" id="PF00881">
    <property type="entry name" value="Nitroreductase"/>
    <property type="match status" value="1"/>
</dbReference>
<dbReference type="PANTHER" id="PTHR43745">
    <property type="entry name" value="NITROREDUCTASE MJ1384-RELATED"/>
    <property type="match status" value="1"/>
</dbReference>
<reference evidence="3" key="1">
    <citation type="submission" date="2016-10" db="EMBL/GenBank/DDBJ databases">
        <authorList>
            <person name="Varghese N."/>
            <person name="Submissions S."/>
        </authorList>
    </citation>
    <scope>NUCLEOTIDE SEQUENCE [LARGE SCALE GENOMIC DNA]</scope>
    <source>
        <strain evidence="3">DSM 11005</strain>
    </source>
</reference>
<evidence type="ECO:0000313" key="2">
    <source>
        <dbReference type="EMBL" id="SDB94419.1"/>
    </source>
</evidence>
<accession>A0A1G6HJI7</accession>
<dbReference type="InterPro" id="IPR000415">
    <property type="entry name" value="Nitroreductase-like"/>
</dbReference>
<dbReference type="Gene3D" id="3.40.109.10">
    <property type="entry name" value="NADH Oxidase"/>
    <property type="match status" value="1"/>
</dbReference>
<evidence type="ECO:0000313" key="3">
    <source>
        <dbReference type="Proteomes" id="UP000198943"/>
    </source>
</evidence>
<dbReference type="Proteomes" id="UP000198943">
    <property type="component" value="Unassembled WGS sequence"/>
</dbReference>
<dbReference type="EMBL" id="FMYW01000001">
    <property type="protein sequence ID" value="SDB94419.1"/>
    <property type="molecule type" value="Genomic_DNA"/>
</dbReference>
<dbReference type="CDD" id="cd02142">
    <property type="entry name" value="McbC_SagB-like_oxidoreductase"/>
    <property type="match status" value="1"/>
</dbReference>
<dbReference type="PANTHER" id="PTHR43745:SF2">
    <property type="entry name" value="NITROREDUCTASE MJ1384-RELATED"/>
    <property type="match status" value="1"/>
</dbReference>
<dbReference type="SUPFAM" id="SSF55469">
    <property type="entry name" value="FMN-dependent nitroreductase-like"/>
    <property type="match status" value="1"/>
</dbReference>
<dbReference type="InterPro" id="IPR052544">
    <property type="entry name" value="Bacteriocin_Proc_Enz"/>
</dbReference>